<dbReference type="Proteomes" id="UP000054558">
    <property type="component" value="Unassembled WGS sequence"/>
</dbReference>
<evidence type="ECO:0000313" key="2">
    <source>
        <dbReference type="EMBL" id="GAQ79892.1"/>
    </source>
</evidence>
<dbReference type="EMBL" id="DF236989">
    <property type="protein sequence ID" value="GAQ79892.1"/>
    <property type="molecule type" value="Genomic_DNA"/>
</dbReference>
<gene>
    <name evidence="2" type="ORF">KFL_000400360</name>
</gene>
<accession>A0A1Y1HQ32</accession>
<evidence type="ECO:0000259" key="1">
    <source>
        <dbReference type="Pfam" id="PF25377"/>
    </source>
</evidence>
<feature type="domain" description="DUF7886" evidence="1">
    <location>
        <begin position="75"/>
        <end position="213"/>
    </location>
</feature>
<protein>
    <recommendedName>
        <fullName evidence="1">DUF7886 domain-containing protein</fullName>
    </recommendedName>
</protein>
<name>A0A1Y1HQ32_KLENI</name>
<dbReference type="OrthoDB" id="239865at2759"/>
<dbReference type="PANTHER" id="PTHR47915">
    <property type="entry name" value="SI:DKEY-19B23.7"/>
    <property type="match status" value="1"/>
</dbReference>
<proteinExistence type="predicted"/>
<dbReference type="PANTHER" id="PTHR47915:SF1">
    <property type="entry name" value="SI:DKEY-19B23.7"/>
    <property type="match status" value="1"/>
</dbReference>
<reference evidence="2 3" key="1">
    <citation type="journal article" date="2014" name="Nat. Commun.">
        <title>Klebsormidium flaccidum genome reveals primary factors for plant terrestrial adaptation.</title>
        <authorList>
            <person name="Hori K."/>
            <person name="Maruyama F."/>
            <person name="Fujisawa T."/>
            <person name="Togashi T."/>
            <person name="Yamamoto N."/>
            <person name="Seo M."/>
            <person name="Sato S."/>
            <person name="Yamada T."/>
            <person name="Mori H."/>
            <person name="Tajima N."/>
            <person name="Moriyama T."/>
            <person name="Ikeuchi M."/>
            <person name="Watanabe M."/>
            <person name="Wada H."/>
            <person name="Kobayashi K."/>
            <person name="Saito M."/>
            <person name="Masuda T."/>
            <person name="Sasaki-Sekimoto Y."/>
            <person name="Mashiguchi K."/>
            <person name="Awai K."/>
            <person name="Shimojima M."/>
            <person name="Masuda S."/>
            <person name="Iwai M."/>
            <person name="Nobusawa T."/>
            <person name="Narise T."/>
            <person name="Kondo S."/>
            <person name="Saito H."/>
            <person name="Sato R."/>
            <person name="Murakawa M."/>
            <person name="Ihara Y."/>
            <person name="Oshima-Yamada Y."/>
            <person name="Ohtaka K."/>
            <person name="Satoh M."/>
            <person name="Sonobe K."/>
            <person name="Ishii M."/>
            <person name="Ohtani R."/>
            <person name="Kanamori-Sato M."/>
            <person name="Honoki R."/>
            <person name="Miyazaki D."/>
            <person name="Mochizuki H."/>
            <person name="Umetsu J."/>
            <person name="Higashi K."/>
            <person name="Shibata D."/>
            <person name="Kamiya Y."/>
            <person name="Sato N."/>
            <person name="Nakamura Y."/>
            <person name="Tabata S."/>
            <person name="Ida S."/>
            <person name="Kurokawa K."/>
            <person name="Ohta H."/>
        </authorList>
    </citation>
    <scope>NUCLEOTIDE SEQUENCE [LARGE SCALE GENOMIC DNA]</scope>
    <source>
        <strain evidence="2 3">NIES-2285</strain>
    </source>
</reference>
<dbReference type="Pfam" id="PF25377">
    <property type="entry name" value="DUF7886"/>
    <property type="match status" value="1"/>
</dbReference>
<sequence>MEDLYKDLLRFGCLKGFKHFSVYLRGREELLITVRTPPNADCEPVAHCENAVVSPSKRLQRVSSLRTGKSFPPASPAIAEAVKPVAPEETVFLVGAYARYNWPYVWLRSQNPRIADATLDMDLPLDLQSTREWESRRLRVWDIVEELVLMNIGHDQSNPFEVDHEALAKMNRLQRSLLSAALAYFLRELLLDGAAYSQAVRRDLQLLLESHFNDMAKVFPGFGATDSKPIAAH</sequence>
<keyword evidence="3" id="KW-1185">Reference proteome</keyword>
<dbReference type="AlphaFoldDB" id="A0A1Y1HQ32"/>
<dbReference type="OMA" id="QGIRVWD"/>
<dbReference type="InterPro" id="IPR057208">
    <property type="entry name" value="DUF7886"/>
</dbReference>
<evidence type="ECO:0000313" key="3">
    <source>
        <dbReference type="Proteomes" id="UP000054558"/>
    </source>
</evidence>
<organism evidence="2 3">
    <name type="scientific">Klebsormidium nitens</name>
    <name type="common">Green alga</name>
    <name type="synonym">Ulothrix nitens</name>
    <dbReference type="NCBI Taxonomy" id="105231"/>
    <lineage>
        <taxon>Eukaryota</taxon>
        <taxon>Viridiplantae</taxon>
        <taxon>Streptophyta</taxon>
        <taxon>Klebsormidiophyceae</taxon>
        <taxon>Klebsormidiales</taxon>
        <taxon>Klebsormidiaceae</taxon>
        <taxon>Klebsormidium</taxon>
    </lineage>
</organism>